<proteinExistence type="predicted"/>
<keyword evidence="3" id="KW-1185">Reference proteome</keyword>
<feature type="transmembrane region" description="Helical" evidence="1">
    <location>
        <begin position="20"/>
        <end position="39"/>
    </location>
</feature>
<accession>A0ABZ1YVH3</accession>
<protein>
    <submittedName>
        <fullName evidence="2">Uncharacterized protein</fullName>
    </submittedName>
</protein>
<evidence type="ECO:0000313" key="3">
    <source>
        <dbReference type="Proteomes" id="UP001432062"/>
    </source>
</evidence>
<gene>
    <name evidence="2" type="ORF">OG563_02425</name>
</gene>
<dbReference type="EMBL" id="CP109441">
    <property type="protein sequence ID" value="WUV47128.1"/>
    <property type="molecule type" value="Genomic_DNA"/>
</dbReference>
<name>A0ABZ1YVH3_9NOCA</name>
<keyword evidence="1" id="KW-0812">Transmembrane</keyword>
<sequence>MRRSLADEHPGDSTDLNITLAPLAVATGLILLIAAFATVNRMPGWAADYGASLVYFAIFLYVAIAGRMTWWGADLLISHGKKR</sequence>
<dbReference type="Proteomes" id="UP001432062">
    <property type="component" value="Chromosome"/>
</dbReference>
<keyword evidence="1" id="KW-0472">Membrane</keyword>
<organism evidence="2 3">
    <name type="scientific">Nocardia vinacea</name>
    <dbReference type="NCBI Taxonomy" id="96468"/>
    <lineage>
        <taxon>Bacteria</taxon>
        <taxon>Bacillati</taxon>
        <taxon>Actinomycetota</taxon>
        <taxon>Actinomycetes</taxon>
        <taxon>Mycobacteriales</taxon>
        <taxon>Nocardiaceae</taxon>
        <taxon>Nocardia</taxon>
    </lineage>
</organism>
<keyword evidence="1" id="KW-1133">Transmembrane helix</keyword>
<dbReference type="RefSeq" id="WP_327100020.1">
    <property type="nucleotide sequence ID" value="NZ_CP109149.1"/>
</dbReference>
<evidence type="ECO:0000313" key="2">
    <source>
        <dbReference type="EMBL" id="WUV47128.1"/>
    </source>
</evidence>
<evidence type="ECO:0000256" key="1">
    <source>
        <dbReference type="SAM" id="Phobius"/>
    </source>
</evidence>
<reference evidence="2" key="1">
    <citation type="submission" date="2022-10" db="EMBL/GenBank/DDBJ databases">
        <title>The complete genomes of actinobacterial strains from the NBC collection.</title>
        <authorList>
            <person name="Joergensen T.S."/>
            <person name="Alvarez Arevalo M."/>
            <person name="Sterndorff E.B."/>
            <person name="Faurdal D."/>
            <person name="Vuksanovic O."/>
            <person name="Mourched A.-S."/>
            <person name="Charusanti P."/>
            <person name="Shaw S."/>
            <person name="Blin K."/>
            <person name="Weber T."/>
        </authorList>
    </citation>
    <scope>NUCLEOTIDE SEQUENCE</scope>
    <source>
        <strain evidence="2">NBC_01482</strain>
    </source>
</reference>
<feature type="transmembrane region" description="Helical" evidence="1">
    <location>
        <begin position="51"/>
        <end position="73"/>
    </location>
</feature>